<dbReference type="EMBL" id="FN430142">
    <property type="protein sequence ID" value="CAZ82539.1"/>
    <property type="molecule type" value="Genomic_DNA"/>
</dbReference>
<feature type="compositionally biased region" description="Basic residues" evidence="1">
    <location>
        <begin position="66"/>
        <end position="80"/>
    </location>
</feature>
<reference evidence="2 3" key="1">
    <citation type="journal article" date="2010" name="Nature">
        <title>Perigord black truffle genome uncovers evolutionary origins and mechanisms of symbiosis.</title>
        <authorList>
            <person name="Martin F."/>
            <person name="Kohler A."/>
            <person name="Murat C."/>
            <person name="Balestrini R."/>
            <person name="Coutinho P.M."/>
            <person name="Jaillon O."/>
            <person name="Montanini B."/>
            <person name="Morin E."/>
            <person name="Noel B."/>
            <person name="Percudani R."/>
            <person name="Porcel B."/>
            <person name="Rubini A."/>
            <person name="Amicucci A."/>
            <person name="Amselem J."/>
            <person name="Anthouard V."/>
            <person name="Arcioni S."/>
            <person name="Artiguenave F."/>
            <person name="Aury J.M."/>
            <person name="Ballario P."/>
            <person name="Bolchi A."/>
            <person name="Brenna A."/>
            <person name="Brun A."/>
            <person name="Buee M."/>
            <person name="Cantarel B."/>
            <person name="Chevalier G."/>
            <person name="Couloux A."/>
            <person name="Da Silva C."/>
            <person name="Denoeud F."/>
            <person name="Duplessis S."/>
            <person name="Ghignone S."/>
            <person name="Hilselberger B."/>
            <person name="Iotti M."/>
            <person name="Marcais B."/>
            <person name="Mello A."/>
            <person name="Miranda M."/>
            <person name="Pacioni G."/>
            <person name="Quesneville H."/>
            <person name="Riccioni C."/>
            <person name="Ruotolo R."/>
            <person name="Splivallo R."/>
            <person name="Stocchi V."/>
            <person name="Tisserant E."/>
            <person name="Viscomi A.R."/>
            <person name="Zambonelli A."/>
            <person name="Zampieri E."/>
            <person name="Henrissat B."/>
            <person name="Lebrun M.H."/>
            <person name="Paolocci F."/>
            <person name="Bonfante P."/>
            <person name="Ottonello S."/>
            <person name="Wincker P."/>
        </authorList>
    </citation>
    <scope>NUCLEOTIDE SEQUENCE [LARGE SCALE GENOMIC DNA]</scope>
    <source>
        <strain evidence="2 3">Mel28</strain>
    </source>
</reference>
<evidence type="ECO:0000313" key="2">
    <source>
        <dbReference type="EMBL" id="CAZ82539.1"/>
    </source>
</evidence>
<organism evidence="2 3">
    <name type="scientific">Tuber melanosporum (strain Mel28)</name>
    <name type="common">Perigord black truffle</name>
    <dbReference type="NCBI Taxonomy" id="656061"/>
    <lineage>
        <taxon>Eukaryota</taxon>
        <taxon>Fungi</taxon>
        <taxon>Dikarya</taxon>
        <taxon>Ascomycota</taxon>
        <taxon>Pezizomycotina</taxon>
        <taxon>Pezizomycetes</taxon>
        <taxon>Pezizales</taxon>
        <taxon>Tuberaceae</taxon>
        <taxon>Tuber</taxon>
    </lineage>
</organism>
<dbReference type="Proteomes" id="UP000006911">
    <property type="component" value="Unassembled WGS sequence"/>
</dbReference>
<protein>
    <submittedName>
        <fullName evidence="2">(Perigord truffle) hypothetical protein</fullName>
    </submittedName>
</protein>
<feature type="region of interest" description="Disordered" evidence="1">
    <location>
        <begin position="57"/>
        <end position="81"/>
    </location>
</feature>
<name>D5GDE6_TUBMM</name>
<accession>D5GDE6</accession>
<proteinExistence type="predicted"/>
<evidence type="ECO:0000256" key="1">
    <source>
        <dbReference type="SAM" id="MobiDB-lite"/>
    </source>
</evidence>
<dbReference type="AlphaFoldDB" id="D5GDE6"/>
<dbReference type="KEGG" id="tml:GSTUM_00006174001"/>
<dbReference type="HOGENOM" id="CLU_2374302_0_0_1"/>
<dbReference type="GeneID" id="9184002"/>
<gene>
    <name evidence="2" type="ORF">GSTUM_00006174001</name>
</gene>
<keyword evidence="3" id="KW-1185">Reference proteome</keyword>
<dbReference type="RefSeq" id="XP_002838348.1">
    <property type="nucleotide sequence ID" value="XM_002838302.1"/>
</dbReference>
<dbReference type="InParanoid" id="D5GDE6"/>
<sequence length="95" mass="11029">MMKQESGRYDRWWCAVVIMGVQFRARVGLCVACGPICLQPCDGRDLYTHKQKKSPTTFAPNGWISRQHHQHRSRHPRQLSRSKESLISYVTTVND</sequence>
<evidence type="ECO:0000313" key="3">
    <source>
        <dbReference type="Proteomes" id="UP000006911"/>
    </source>
</evidence>